<name>A0A0F9NG19_9ZZZZ</name>
<sequence>MTKKLKVFIRKSGIFLGEGTITTTNSNKPAKYYTLIDKYGTTHEITIAFEDCHDYHIYSIIVDESRYSHSDIKCSDGRLIDCLDASMKEESKIHNYFKNIQKNSR</sequence>
<comment type="caution">
    <text evidence="1">The sequence shown here is derived from an EMBL/GenBank/DDBJ whole genome shotgun (WGS) entry which is preliminary data.</text>
</comment>
<dbReference type="AlphaFoldDB" id="A0A0F9NG19"/>
<organism evidence="1">
    <name type="scientific">marine sediment metagenome</name>
    <dbReference type="NCBI Taxonomy" id="412755"/>
    <lineage>
        <taxon>unclassified sequences</taxon>
        <taxon>metagenomes</taxon>
        <taxon>ecological metagenomes</taxon>
    </lineage>
</organism>
<gene>
    <name evidence="1" type="ORF">LCGC14_1266380</name>
</gene>
<proteinExistence type="predicted"/>
<reference evidence="1" key="1">
    <citation type="journal article" date="2015" name="Nature">
        <title>Complex archaea that bridge the gap between prokaryotes and eukaryotes.</title>
        <authorList>
            <person name="Spang A."/>
            <person name="Saw J.H."/>
            <person name="Jorgensen S.L."/>
            <person name="Zaremba-Niedzwiedzka K."/>
            <person name="Martijn J."/>
            <person name="Lind A.E."/>
            <person name="van Eijk R."/>
            <person name="Schleper C."/>
            <person name="Guy L."/>
            <person name="Ettema T.J."/>
        </authorList>
    </citation>
    <scope>NUCLEOTIDE SEQUENCE</scope>
</reference>
<dbReference type="EMBL" id="LAZR01007067">
    <property type="protein sequence ID" value="KKM87695.1"/>
    <property type="molecule type" value="Genomic_DNA"/>
</dbReference>
<protein>
    <submittedName>
        <fullName evidence="1">Uncharacterized protein</fullName>
    </submittedName>
</protein>
<evidence type="ECO:0000313" key="1">
    <source>
        <dbReference type="EMBL" id="KKM87695.1"/>
    </source>
</evidence>
<accession>A0A0F9NG19</accession>